<evidence type="ECO:0000313" key="8">
    <source>
        <dbReference type="Ensembl" id="ENSSFOP00015011436.2"/>
    </source>
</evidence>
<reference evidence="8 9" key="1">
    <citation type="submission" date="2019-04" db="EMBL/GenBank/DDBJ databases">
        <authorList>
            <consortium name="Wellcome Sanger Institute Data Sharing"/>
        </authorList>
    </citation>
    <scope>NUCLEOTIDE SEQUENCE [LARGE SCALE GENOMIC DNA]</scope>
</reference>
<dbReference type="PRINTS" id="PR00705">
    <property type="entry name" value="PAPAIN"/>
</dbReference>
<dbReference type="Pfam" id="PF00112">
    <property type="entry name" value="Peptidase_C1"/>
    <property type="match status" value="1"/>
</dbReference>
<dbReference type="FunFam" id="3.90.70.10:FF:000006">
    <property type="entry name" value="Cathepsin S"/>
    <property type="match status" value="1"/>
</dbReference>
<comment type="similarity">
    <text evidence="1">Belongs to the peptidase C1 family.</text>
</comment>
<dbReference type="InterPro" id="IPR013201">
    <property type="entry name" value="Prot_inhib_I29"/>
</dbReference>
<keyword evidence="2" id="KW-0645">Protease</keyword>
<dbReference type="SUPFAM" id="SSF54001">
    <property type="entry name" value="Cysteine proteinases"/>
    <property type="match status" value="1"/>
</dbReference>
<evidence type="ECO:0000256" key="1">
    <source>
        <dbReference type="ARBA" id="ARBA00008455"/>
    </source>
</evidence>
<feature type="domain" description="Peptidase C1A papain C-terminal" evidence="6">
    <location>
        <begin position="124"/>
        <end position="338"/>
    </location>
</feature>
<feature type="chain" id="PRO_5034862446" evidence="5">
    <location>
        <begin position="19"/>
        <end position="339"/>
    </location>
</feature>
<dbReference type="GO" id="GO:0008234">
    <property type="term" value="F:cysteine-type peptidase activity"/>
    <property type="evidence" value="ECO:0007669"/>
    <property type="project" value="UniProtKB-KW"/>
</dbReference>
<proteinExistence type="inferred from homology"/>
<evidence type="ECO:0000256" key="2">
    <source>
        <dbReference type="ARBA" id="ARBA00022670"/>
    </source>
</evidence>
<keyword evidence="5" id="KW-0732">Signal</keyword>
<dbReference type="Pfam" id="PF08246">
    <property type="entry name" value="Inhibitor_I29"/>
    <property type="match status" value="1"/>
</dbReference>
<organism evidence="8 9">
    <name type="scientific">Scleropages formosus</name>
    <name type="common">Asian bonytongue</name>
    <name type="synonym">Osteoglossum formosum</name>
    <dbReference type="NCBI Taxonomy" id="113540"/>
    <lineage>
        <taxon>Eukaryota</taxon>
        <taxon>Metazoa</taxon>
        <taxon>Chordata</taxon>
        <taxon>Craniata</taxon>
        <taxon>Vertebrata</taxon>
        <taxon>Euteleostomi</taxon>
        <taxon>Actinopterygii</taxon>
        <taxon>Neopterygii</taxon>
        <taxon>Teleostei</taxon>
        <taxon>Osteoglossocephala</taxon>
        <taxon>Osteoglossomorpha</taxon>
        <taxon>Osteoglossiformes</taxon>
        <taxon>Osteoglossidae</taxon>
        <taxon>Scleropages</taxon>
    </lineage>
</organism>
<evidence type="ECO:0000259" key="7">
    <source>
        <dbReference type="SMART" id="SM00848"/>
    </source>
</evidence>
<dbReference type="PANTHER" id="PTHR12411">
    <property type="entry name" value="CYSTEINE PROTEASE FAMILY C1-RELATED"/>
    <property type="match status" value="1"/>
</dbReference>
<name>A0A8C9RFZ5_SCLFO</name>
<evidence type="ECO:0000256" key="5">
    <source>
        <dbReference type="SAM" id="SignalP"/>
    </source>
</evidence>
<dbReference type="Gene3D" id="3.90.70.10">
    <property type="entry name" value="Cysteine proteinases"/>
    <property type="match status" value="1"/>
</dbReference>
<keyword evidence="3" id="KW-0378">Hydrolase</keyword>
<dbReference type="InterPro" id="IPR025661">
    <property type="entry name" value="Pept_asp_AS"/>
</dbReference>
<feature type="signal peptide" evidence="5">
    <location>
        <begin position="1"/>
        <end position="18"/>
    </location>
</feature>
<dbReference type="GO" id="GO:0006508">
    <property type="term" value="P:proteolysis"/>
    <property type="evidence" value="ECO:0007669"/>
    <property type="project" value="UniProtKB-KW"/>
</dbReference>
<keyword evidence="9" id="KW-1185">Reference proteome</keyword>
<evidence type="ECO:0000256" key="4">
    <source>
        <dbReference type="ARBA" id="ARBA00022807"/>
    </source>
</evidence>
<dbReference type="GeneTree" id="ENSGT00940000166429"/>
<dbReference type="CDD" id="cd02248">
    <property type="entry name" value="Peptidase_C1A"/>
    <property type="match status" value="1"/>
</dbReference>
<protein>
    <submittedName>
        <fullName evidence="8">Cathepsin S, ortholog 1</fullName>
    </submittedName>
</protein>
<dbReference type="OrthoDB" id="190265at2759"/>
<dbReference type="AlphaFoldDB" id="A0A8C9RFZ5"/>
<dbReference type="PROSITE" id="PS00640">
    <property type="entry name" value="THIOL_PROTEASE_ASN"/>
    <property type="match status" value="1"/>
</dbReference>
<feature type="domain" description="Cathepsin propeptide inhibitor" evidence="7">
    <location>
        <begin position="28"/>
        <end position="86"/>
    </location>
</feature>
<dbReference type="Ensembl" id="ENSSFOT00015011585.2">
    <property type="protein sequence ID" value="ENSSFOP00015011436.2"/>
    <property type="gene ID" value="ENSSFOG00015007235.2"/>
</dbReference>
<dbReference type="InterPro" id="IPR013128">
    <property type="entry name" value="Peptidase_C1A"/>
</dbReference>
<reference evidence="8" key="3">
    <citation type="submission" date="2025-09" db="UniProtKB">
        <authorList>
            <consortium name="Ensembl"/>
        </authorList>
    </citation>
    <scope>IDENTIFICATION</scope>
</reference>
<dbReference type="Proteomes" id="UP000694397">
    <property type="component" value="Chromosome 23"/>
</dbReference>
<accession>A0A8C9RFZ5</accession>
<dbReference type="SMART" id="SM00848">
    <property type="entry name" value="Inhibitor_I29"/>
    <property type="match status" value="1"/>
</dbReference>
<evidence type="ECO:0000256" key="3">
    <source>
        <dbReference type="ARBA" id="ARBA00022801"/>
    </source>
</evidence>
<gene>
    <name evidence="8" type="primary">LOC108930412</name>
</gene>
<evidence type="ECO:0000313" key="9">
    <source>
        <dbReference type="Proteomes" id="UP000694397"/>
    </source>
</evidence>
<dbReference type="SMART" id="SM00645">
    <property type="entry name" value="Pept_C1"/>
    <property type="match status" value="1"/>
</dbReference>
<keyword evidence="4" id="KW-0788">Thiol protease</keyword>
<dbReference type="InterPro" id="IPR038765">
    <property type="entry name" value="Papain-like_cys_pep_sf"/>
</dbReference>
<dbReference type="InterPro" id="IPR000668">
    <property type="entry name" value="Peptidase_C1A_C"/>
</dbReference>
<evidence type="ECO:0000259" key="6">
    <source>
        <dbReference type="SMART" id="SM00645"/>
    </source>
</evidence>
<sequence>MHVLQILCLPVIVALCHASPDTTLNDQWELWKSQHEKMYTEEEAHRRLVWEKNLRLIEKHNREASLGLHSFTMGLNHFADMETDQCVFVQTEEELDSMLNCLKEETDAIQSRNDTFKLPQDIPIPPSVDWTTRGLVSPVTNQGRCHSCWAFSAAGALEGQMAQKTGKMTPLSPQNLVDCSTSYGNHGCNGGFLSKAFRYVIENKGIDSDNFYPYEAKEGKCHYSVQGKAGQCTDFKILPHGDEKALQYAVATVGPVSVGISSTLDTFRSYKGGIYNDPRCTLKPDHAVLVVGYGTDRGKDYWLVKNSWGTGWGENGFVRMARNKNNLCGIANQAIYPIV</sequence>
<reference evidence="8" key="2">
    <citation type="submission" date="2025-08" db="UniProtKB">
        <authorList>
            <consortium name="Ensembl"/>
        </authorList>
    </citation>
    <scope>IDENTIFICATION</scope>
</reference>
<dbReference type="InterPro" id="IPR039417">
    <property type="entry name" value="Peptidase_C1A_papain-like"/>
</dbReference>